<reference evidence="4" key="1">
    <citation type="journal article" date="2012" name="MBio">
        <title>Comparative genome analysis of Trichophyton rubrum and related dermatophytes reveals candidate genes involved in infection.</title>
        <authorList>
            <person name="Martinez D.A."/>
            <person name="Oliver B.G."/>
            <person name="Graeser Y."/>
            <person name="Goldberg J.M."/>
            <person name="Li W."/>
            <person name="Martinez-Rossi N.M."/>
            <person name="Monod M."/>
            <person name="Shelest E."/>
            <person name="Barton R.C."/>
            <person name="Birch E."/>
            <person name="Brakhage A.A."/>
            <person name="Chen Z."/>
            <person name="Gurr S.J."/>
            <person name="Heiman D."/>
            <person name="Heitman J."/>
            <person name="Kosti I."/>
            <person name="Rossi A."/>
            <person name="Saif S."/>
            <person name="Samalova M."/>
            <person name="Saunders C.W."/>
            <person name="Shea T."/>
            <person name="Summerbell R.C."/>
            <person name="Xu J."/>
            <person name="Young S."/>
            <person name="Zeng Q."/>
            <person name="Birren B.W."/>
            <person name="Cuomo C.A."/>
            <person name="White T.C."/>
        </authorList>
    </citation>
    <scope>NUCLEOTIDE SEQUENCE [LARGE SCALE GENOMIC DNA]</scope>
    <source>
        <strain evidence="4">ATCC MYA-4605 / CBS 113480</strain>
    </source>
</reference>
<dbReference type="OMA" id="QACFDFA"/>
<gene>
    <name evidence="3" type="ORF">MCYG_00240</name>
</gene>
<organism evidence="3 4">
    <name type="scientific">Arthroderma otae (strain ATCC MYA-4605 / CBS 113480)</name>
    <name type="common">Microsporum canis</name>
    <dbReference type="NCBI Taxonomy" id="554155"/>
    <lineage>
        <taxon>Eukaryota</taxon>
        <taxon>Fungi</taxon>
        <taxon>Dikarya</taxon>
        <taxon>Ascomycota</taxon>
        <taxon>Pezizomycotina</taxon>
        <taxon>Eurotiomycetes</taxon>
        <taxon>Eurotiomycetidae</taxon>
        <taxon>Onygenales</taxon>
        <taxon>Arthrodermataceae</taxon>
        <taxon>Microsporum</taxon>
    </lineage>
</organism>
<evidence type="ECO:0000313" key="3">
    <source>
        <dbReference type="EMBL" id="EEQ27352.1"/>
    </source>
</evidence>
<sequence length="494" mass="56844">MSYPVPDQQRVFLAYKALFGGQNSQVRKKKKIRQLVQSYKQSTQSVIQSLGADKIVTILKSLLDRGIFSSESKAKIAFPSLFLTSATQEVQHSASEVVAAESEQKAFRLVQLLDIQNHTTEVRDNDHEEELLLDDIDLDDGHVSVQEEPLSNDAQHPDTNGIRVPSLYPSYIPYRSQHLLLTKTQCLLEECCYVFTSKWMPDLLLKRKWDCPEAIELNKWVRVFMKRISKLPADALHDGHKANIFEIVESVVQLRHSAVHRLLISAKRLEDLINSSVAFVSMLRDSHRQSQLSELDVNLKRMIKSQELNKNFLEMQLQEKLDDIQKQREELKKREKDAVATMLNEDEENKYLVGSLLEESIASVFNTGKEAKSGYEEPEEENSVNEHPAVEFPAEECPTEGHLAEECPNVQRKNAQQQNVQVQQKNVQQKNVQQKNVQRKNAQQQNVQVQQKNVQQKNVQQKNVQQKNVQQKNVQQKNVQQKNVQQKNVQQQNA</sequence>
<feature type="coiled-coil region" evidence="1">
    <location>
        <begin position="303"/>
        <end position="341"/>
    </location>
</feature>
<feature type="region of interest" description="Disordered" evidence="2">
    <location>
        <begin position="426"/>
        <end position="494"/>
    </location>
</feature>
<evidence type="ECO:0000256" key="1">
    <source>
        <dbReference type="SAM" id="Coils"/>
    </source>
</evidence>
<dbReference type="STRING" id="554155.C5FCA8"/>
<dbReference type="HOGENOM" id="CLU_033910_2_0_1"/>
<keyword evidence="4" id="KW-1185">Reference proteome</keyword>
<evidence type="ECO:0000256" key="2">
    <source>
        <dbReference type="SAM" id="MobiDB-lite"/>
    </source>
</evidence>
<protein>
    <submittedName>
        <fullName evidence="3">Ubiquinol-cytochrome-c reductase cytochrome c1</fullName>
    </submittedName>
</protein>
<dbReference type="EMBL" id="DS995701">
    <property type="protein sequence ID" value="EEQ27352.1"/>
    <property type="molecule type" value="Genomic_DNA"/>
</dbReference>
<dbReference type="VEuPathDB" id="FungiDB:MCYG_00240"/>
<dbReference type="GeneID" id="9225116"/>
<evidence type="ECO:0000313" key="4">
    <source>
        <dbReference type="Proteomes" id="UP000002035"/>
    </source>
</evidence>
<proteinExistence type="predicted"/>
<keyword evidence="1" id="KW-0175">Coiled coil</keyword>
<dbReference type="RefSeq" id="XP_002850136.1">
    <property type="nucleotide sequence ID" value="XM_002850090.1"/>
</dbReference>
<dbReference type="AlphaFoldDB" id="C5FCA8"/>
<name>C5FCA8_ARTOC</name>
<dbReference type="OrthoDB" id="5324651at2759"/>
<dbReference type="eggNOG" id="ENOG502SHBR">
    <property type="taxonomic scope" value="Eukaryota"/>
</dbReference>
<accession>C5FCA8</accession>
<dbReference type="Proteomes" id="UP000002035">
    <property type="component" value="Unassembled WGS sequence"/>
</dbReference>